<dbReference type="PANTHER" id="PTHR46844:SF1">
    <property type="entry name" value="SLR5058 PROTEIN"/>
    <property type="match status" value="1"/>
</dbReference>
<evidence type="ECO:0000313" key="2">
    <source>
        <dbReference type="EMBL" id="GGC50364.1"/>
    </source>
</evidence>
<accession>A0ABQ1N0P0</accession>
<dbReference type="Pfam" id="PF05729">
    <property type="entry name" value="NACHT"/>
    <property type="match status" value="1"/>
</dbReference>
<dbReference type="InterPro" id="IPR027417">
    <property type="entry name" value="P-loop_NTPase"/>
</dbReference>
<dbReference type="SUPFAM" id="SSF52540">
    <property type="entry name" value="P-loop containing nucleoside triphosphate hydrolases"/>
    <property type="match status" value="1"/>
</dbReference>
<sequence>MIEFIDTIISEPLKDIYQGLKNKAILWKKLRYDIKKYIEDLSTELDEFSIHRSNRLIRLSKVYIEPRLVDKIVSESYFYDYPDNNQNLNDLLKRNPRVVVRKHYVPEDNYKSIQQLLVEYNRIVILGQPGNGKTTILKKIVLDIAANKGVKAIPVYIPLRNSSLQNMSVFEFICKQFKNYGIDNAELVGSRLLEQGKLIILLDGIDEIVVDDRQRILEEINSITIEYPKNIFISTSRISSYNGELIKYKEVEICEFQSDDVIRYVNNWFSDDTKRLGLLVKIRTYPQIAEIANNPLLLSLICIVYDFDLEISSRRTTLYKRCIECLMRDWDAQRGFRRVGNFIKLDDLKRISILSHLAYNLHVNGKIYFDLETIDSYLSDIIERYGLCRQDIPLVIEEIVDHYGLILEVSKNVYSFSHLTFQEFFAATFLAENRIFQNVDFKFDFSPFWEEVFVLCASILPNSSDYLNILLRSKNESSEHIMLAGLCLSVDPVIDKELKKHILRLVLNLYHNYTSPQMRDRAQYVLVRIDDTFVGQQILKSMGVSKHYIDNKLRGAEATNENFDRFKFFSSTILPSQDNKK</sequence>
<dbReference type="EMBL" id="BMIK01000042">
    <property type="protein sequence ID" value="GGC50364.1"/>
    <property type="molecule type" value="Genomic_DNA"/>
</dbReference>
<gene>
    <name evidence="2" type="ORF">GCM10011386_48200</name>
</gene>
<comment type="caution">
    <text evidence="2">The sequence shown here is derived from an EMBL/GenBank/DDBJ whole genome shotgun (WGS) entry which is preliminary data.</text>
</comment>
<feature type="domain" description="NACHT" evidence="1">
    <location>
        <begin position="121"/>
        <end position="237"/>
    </location>
</feature>
<organism evidence="2 3">
    <name type="scientific">Parapedobacter defluvii</name>
    <dbReference type="NCBI Taxonomy" id="2045106"/>
    <lineage>
        <taxon>Bacteria</taxon>
        <taxon>Pseudomonadati</taxon>
        <taxon>Bacteroidota</taxon>
        <taxon>Sphingobacteriia</taxon>
        <taxon>Sphingobacteriales</taxon>
        <taxon>Sphingobacteriaceae</taxon>
        <taxon>Parapedobacter</taxon>
    </lineage>
</organism>
<evidence type="ECO:0000259" key="1">
    <source>
        <dbReference type="PROSITE" id="PS50837"/>
    </source>
</evidence>
<dbReference type="PANTHER" id="PTHR46844">
    <property type="entry name" value="SLR5058 PROTEIN"/>
    <property type="match status" value="1"/>
</dbReference>
<dbReference type="Gene3D" id="3.40.50.300">
    <property type="entry name" value="P-loop containing nucleotide triphosphate hydrolases"/>
    <property type="match status" value="1"/>
</dbReference>
<protein>
    <recommendedName>
        <fullName evidence="1">NACHT domain-containing protein</fullName>
    </recommendedName>
</protein>
<name>A0ABQ1N0P0_9SPHI</name>
<dbReference type="InterPro" id="IPR007111">
    <property type="entry name" value="NACHT_NTPase"/>
</dbReference>
<reference evidence="3" key="1">
    <citation type="journal article" date="2019" name="Int. J. Syst. Evol. Microbiol.">
        <title>The Global Catalogue of Microorganisms (GCM) 10K type strain sequencing project: providing services to taxonomists for standard genome sequencing and annotation.</title>
        <authorList>
            <consortium name="The Broad Institute Genomics Platform"/>
            <consortium name="The Broad Institute Genome Sequencing Center for Infectious Disease"/>
            <person name="Wu L."/>
            <person name="Ma J."/>
        </authorList>
    </citation>
    <scope>NUCLEOTIDE SEQUENCE [LARGE SCALE GENOMIC DNA]</scope>
    <source>
        <strain evidence="3">CGMCC 1.15342</strain>
    </source>
</reference>
<keyword evidence="3" id="KW-1185">Reference proteome</keyword>
<dbReference type="RefSeq" id="WP_188754045.1">
    <property type="nucleotide sequence ID" value="NZ_BMIK01000042.1"/>
</dbReference>
<dbReference type="PROSITE" id="PS50837">
    <property type="entry name" value="NACHT"/>
    <property type="match status" value="1"/>
</dbReference>
<proteinExistence type="predicted"/>
<dbReference type="Proteomes" id="UP000597338">
    <property type="component" value="Unassembled WGS sequence"/>
</dbReference>
<evidence type="ECO:0000313" key="3">
    <source>
        <dbReference type="Proteomes" id="UP000597338"/>
    </source>
</evidence>